<gene>
    <name evidence="1" type="ORF">B0H17DRAFT_1124758</name>
</gene>
<reference evidence="1" key="1">
    <citation type="submission" date="2023-03" db="EMBL/GenBank/DDBJ databases">
        <title>Massive genome expansion in bonnet fungi (Mycena s.s.) driven by repeated elements and novel gene families across ecological guilds.</title>
        <authorList>
            <consortium name="Lawrence Berkeley National Laboratory"/>
            <person name="Harder C.B."/>
            <person name="Miyauchi S."/>
            <person name="Viragh M."/>
            <person name="Kuo A."/>
            <person name="Thoen E."/>
            <person name="Andreopoulos B."/>
            <person name="Lu D."/>
            <person name="Skrede I."/>
            <person name="Drula E."/>
            <person name="Henrissat B."/>
            <person name="Morin E."/>
            <person name="Kohler A."/>
            <person name="Barry K."/>
            <person name="LaButti K."/>
            <person name="Morin E."/>
            <person name="Salamov A."/>
            <person name="Lipzen A."/>
            <person name="Mereny Z."/>
            <person name="Hegedus B."/>
            <person name="Baldrian P."/>
            <person name="Stursova M."/>
            <person name="Weitz H."/>
            <person name="Taylor A."/>
            <person name="Grigoriev I.V."/>
            <person name="Nagy L.G."/>
            <person name="Martin F."/>
            <person name="Kauserud H."/>
        </authorList>
    </citation>
    <scope>NUCLEOTIDE SEQUENCE</scope>
    <source>
        <strain evidence="1">CBHHK067</strain>
    </source>
</reference>
<comment type="caution">
    <text evidence="1">The sequence shown here is derived from an EMBL/GenBank/DDBJ whole genome shotgun (WGS) entry which is preliminary data.</text>
</comment>
<dbReference type="EMBL" id="JARKIE010000003">
    <property type="protein sequence ID" value="KAJ7708976.1"/>
    <property type="molecule type" value="Genomic_DNA"/>
</dbReference>
<protein>
    <submittedName>
        <fullName evidence="1">Uncharacterized protein</fullName>
    </submittedName>
</protein>
<proteinExistence type="predicted"/>
<dbReference type="AlphaFoldDB" id="A0AAD7H0C6"/>
<evidence type="ECO:0000313" key="2">
    <source>
        <dbReference type="Proteomes" id="UP001221757"/>
    </source>
</evidence>
<sequence>MSPIPAYHTLEPFEINRQSIAKMMWAKCSCFRGIEKEIAHGVILETFKNDLFPHKHFKHRKFTGEEWNVEERLLDFVSPAIRNTLKGWIYKGEECLYMHYGEDVVDFTEMLIEHVVAAATLEYKFGYCKVVEFSEKHYRKYYVTAHKLIHQALTGKHGGMIEDEWDSWIAMDQPAASVSGEVNIVLVGDQSNSTFA</sequence>
<organism evidence="1 2">
    <name type="scientific">Mycena rosella</name>
    <name type="common">Pink bonnet</name>
    <name type="synonym">Agaricus rosellus</name>
    <dbReference type="NCBI Taxonomy" id="1033263"/>
    <lineage>
        <taxon>Eukaryota</taxon>
        <taxon>Fungi</taxon>
        <taxon>Dikarya</taxon>
        <taxon>Basidiomycota</taxon>
        <taxon>Agaricomycotina</taxon>
        <taxon>Agaricomycetes</taxon>
        <taxon>Agaricomycetidae</taxon>
        <taxon>Agaricales</taxon>
        <taxon>Marasmiineae</taxon>
        <taxon>Mycenaceae</taxon>
        <taxon>Mycena</taxon>
    </lineage>
</organism>
<dbReference type="Proteomes" id="UP001221757">
    <property type="component" value="Unassembled WGS sequence"/>
</dbReference>
<keyword evidence="2" id="KW-1185">Reference proteome</keyword>
<name>A0AAD7H0C6_MYCRO</name>
<accession>A0AAD7H0C6</accession>
<evidence type="ECO:0000313" key="1">
    <source>
        <dbReference type="EMBL" id="KAJ7708976.1"/>
    </source>
</evidence>